<sequence>MLMQRLFLFLALLLSMTAAALAAGNNRVALVIGNGKYADLPHLPNAQSDAKLMEKALSAAGFKIVSVIDGDRQQMVRAMKSLAEALTPDTNVVVYYAGHGIQFADENYLIPTDSQLTSSSDLPLEAFSLKMITEQIERARPRIAVFIVDACRNNPLETNRSAGAAANDGASRGLARATGPLGTFIAFATAPGKVATDGTKGNSPFTRALADFITAPGLPIEQVFKRVRERVVEETGGEQVPWDNSSLTKDFFFTDALPEVPKFSAEATKDAEAWQAASDGDTTESYRSYLASFPQGLFADIAEMRVEALAEASRPKEEKEQEVAALPVDRSINAAEDLLMWNGIQANGTADQYRGYLEKFPEGVFAKLARLRLEDATKGSDETVPAISGRVTANYEEFAQNPLYPEITDCDREAGHVQEIADPAVGVYFKQIRPETAVPACMTALKQFPDSLRILMNYGRAIDAAGRHDEAREIYRTGASAGFPIAYRSLGDVYRDGRGIEKNLTEARYWYVLGAAKKNVFAEFNLALIYENGLGVTADPQKAAYWLWRAAKQGFAPAMEKLSAYYLEGKAMPKDVAQAEILLTGAAEMGHIYAELRLGDLYLDGSALKKDPATGAQWISKAARQGYNEAQFRLATLYLDGIGLKKDAGQALNWFMLAKANGVERAGEMVATLGEKLGGKAVRNAEKFAADFQPIAVK</sequence>
<gene>
    <name evidence="4" type="ORF">GCM10007923_55840</name>
</gene>
<dbReference type="PANTHER" id="PTHR22576:SF37">
    <property type="entry name" value="MUCOSA-ASSOCIATED LYMPHOID TISSUE LYMPHOMA TRANSLOCATION PROTEIN 1"/>
    <property type="match status" value="1"/>
</dbReference>
<keyword evidence="2" id="KW-0732">Signal</keyword>
<feature type="domain" description="Caspase family p20" evidence="3">
    <location>
        <begin position="25"/>
        <end position="155"/>
    </location>
</feature>
<dbReference type="InterPro" id="IPR006597">
    <property type="entry name" value="Sel1-like"/>
</dbReference>
<protein>
    <recommendedName>
        <fullName evidence="3">Caspase family p20 domain-containing protein</fullName>
    </recommendedName>
</protein>
<organism evidence="4 5">
    <name type="scientific">Shinella yambaruensis</name>
    <dbReference type="NCBI Taxonomy" id="415996"/>
    <lineage>
        <taxon>Bacteria</taxon>
        <taxon>Pseudomonadati</taxon>
        <taxon>Pseudomonadota</taxon>
        <taxon>Alphaproteobacteria</taxon>
        <taxon>Hyphomicrobiales</taxon>
        <taxon>Rhizobiaceae</taxon>
        <taxon>Shinella</taxon>
    </lineage>
</organism>
<evidence type="ECO:0000313" key="4">
    <source>
        <dbReference type="EMBL" id="GLR54367.1"/>
    </source>
</evidence>
<evidence type="ECO:0000259" key="3">
    <source>
        <dbReference type="PROSITE" id="PS50208"/>
    </source>
</evidence>
<dbReference type="Gene3D" id="3.40.50.1460">
    <property type="match status" value="1"/>
</dbReference>
<dbReference type="PANTHER" id="PTHR22576">
    <property type="entry name" value="MUCOSA ASSOCIATED LYMPHOID TISSUE LYMPHOMA TRANSLOCATION PROTEIN 1/PARACASPASE"/>
    <property type="match status" value="1"/>
</dbReference>
<keyword evidence="5" id="KW-1185">Reference proteome</keyword>
<feature type="signal peptide" evidence="2">
    <location>
        <begin position="1"/>
        <end position="22"/>
    </location>
</feature>
<dbReference type="SMART" id="SM00671">
    <property type="entry name" value="SEL1"/>
    <property type="match status" value="5"/>
</dbReference>
<dbReference type="InterPro" id="IPR052039">
    <property type="entry name" value="Caspase-related_regulators"/>
</dbReference>
<dbReference type="Pfam" id="PF00656">
    <property type="entry name" value="Peptidase_C14"/>
    <property type="match status" value="1"/>
</dbReference>
<comment type="similarity">
    <text evidence="1">Belongs to the peptidase C14A family.</text>
</comment>
<dbReference type="EMBL" id="BSOP01000051">
    <property type="protein sequence ID" value="GLR54367.1"/>
    <property type="molecule type" value="Genomic_DNA"/>
</dbReference>
<feature type="chain" id="PRO_5047087126" description="Caspase family p20 domain-containing protein" evidence="2">
    <location>
        <begin position="23"/>
        <end position="698"/>
    </location>
</feature>
<accession>A0ABQ5ZUL5</accession>
<evidence type="ECO:0000256" key="1">
    <source>
        <dbReference type="ARBA" id="ARBA00010134"/>
    </source>
</evidence>
<dbReference type="InterPro" id="IPR001309">
    <property type="entry name" value="Pept_C14_p20"/>
</dbReference>
<evidence type="ECO:0000256" key="2">
    <source>
        <dbReference type="SAM" id="SignalP"/>
    </source>
</evidence>
<dbReference type="PROSITE" id="PS50208">
    <property type="entry name" value="CASPASE_P20"/>
    <property type="match status" value="1"/>
</dbReference>
<dbReference type="InterPro" id="IPR011990">
    <property type="entry name" value="TPR-like_helical_dom_sf"/>
</dbReference>
<dbReference type="InterPro" id="IPR029030">
    <property type="entry name" value="Caspase-like_dom_sf"/>
</dbReference>
<name>A0ABQ5ZUL5_9HYPH</name>
<dbReference type="Pfam" id="PF08238">
    <property type="entry name" value="Sel1"/>
    <property type="match status" value="5"/>
</dbReference>
<proteinExistence type="inferred from homology"/>
<dbReference type="InterPro" id="IPR011600">
    <property type="entry name" value="Pept_C14_caspase"/>
</dbReference>
<evidence type="ECO:0000313" key="5">
    <source>
        <dbReference type="Proteomes" id="UP001156702"/>
    </source>
</evidence>
<dbReference type="Gene3D" id="1.25.40.10">
    <property type="entry name" value="Tetratricopeptide repeat domain"/>
    <property type="match status" value="2"/>
</dbReference>
<comment type="caution">
    <text evidence="4">The sequence shown here is derived from an EMBL/GenBank/DDBJ whole genome shotgun (WGS) entry which is preliminary data.</text>
</comment>
<dbReference type="SUPFAM" id="SSF52129">
    <property type="entry name" value="Caspase-like"/>
    <property type="match status" value="1"/>
</dbReference>
<reference evidence="5" key="1">
    <citation type="journal article" date="2019" name="Int. J. Syst. Evol. Microbiol.">
        <title>The Global Catalogue of Microorganisms (GCM) 10K type strain sequencing project: providing services to taxonomists for standard genome sequencing and annotation.</title>
        <authorList>
            <consortium name="The Broad Institute Genomics Platform"/>
            <consortium name="The Broad Institute Genome Sequencing Center for Infectious Disease"/>
            <person name="Wu L."/>
            <person name="Ma J."/>
        </authorList>
    </citation>
    <scope>NUCLEOTIDE SEQUENCE [LARGE SCALE GENOMIC DNA]</scope>
    <source>
        <strain evidence="5">NBRC 102122</strain>
    </source>
</reference>
<dbReference type="InterPro" id="IPR015917">
    <property type="entry name" value="Pept_C14A"/>
</dbReference>
<dbReference type="SUPFAM" id="SSF81901">
    <property type="entry name" value="HCP-like"/>
    <property type="match status" value="1"/>
</dbReference>
<dbReference type="SMART" id="SM00115">
    <property type="entry name" value="CASc"/>
    <property type="match status" value="1"/>
</dbReference>
<dbReference type="Proteomes" id="UP001156702">
    <property type="component" value="Unassembled WGS sequence"/>
</dbReference>